<reference evidence="1 2" key="1">
    <citation type="journal article" date="2019" name="Genome Biol. Evol.">
        <title>Insights into the evolution of the New World diploid cottons (Gossypium, subgenus Houzingenia) based on genome sequencing.</title>
        <authorList>
            <person name="Grover C.E."/>
            <person name="Arick M.A. 2nd"/>
            <person name="Thrash A."/>
            <person name="Conover J.L."/>
            <person name="Sanders W.S."/>
            <person name="Peterson D.G."/>
            <person name="Frelichowski J.E."/>
            <person name="Scheffler J.A."/>
            <person name="Scheffler B.E."/>
            <person name="Wendel J.F."/>
        </authorList>
    </citation>
    <scope>NUCLEOTIDE SEQUENCE [LARGE SCALE GENOMIC DNA]</scope>
    <source>
        <strain evidence="1">157</strain>
        <tissue evidence="1">Leaf</tissue>
    </source>
</reference>
<comment type="caution">
    <text evidence="1">The sequence shown here is derived from an EMBL/GenBank/DDBJ whole genome shotgun (WGS) entry which is preliminary data.</text>
</comment>
<evidence type="ECO:0000313" key="2">
    <source>
        <dbReference type="Proteomes" id="UP000593572"/>
    </source>
</evidence>
<proteinExistence type="predicted"/>
<sequence>AIDTTLTFIGRTHSSKQGILAWDLYRYPGQVYRYPQSSTNILKTSTEISQDSNQN</sequence>
<name>A0A7J8LVA8_9ROSI</name>
<organism evidence="1 2">
    <name type="scientific">Gossypium lobatum</name>
    <dbReference type="NCBI Taxonomy" id="34289"/>
    <lineage>
        <taxon>Eukaryota</taxon>
        <taxon>Viridiplantae</taxon>
        <taxon>Streptophyta</taxon>
        <taxon>Embryophyta</taxon>
        <taxon>Tracheophyta</taxon>
        <taxon>Spermatophyta</taxon>
        <taxon>Magnoliopsida</taxon>
        <taxon>eudicotyledons</taxon>
        <taxon>Gunneridae</taxon>
        <taxon>Pentapetalae</taxon>
        <taxon>rosids</taxon>
        <taxon>malvids</taxon>
        <taxon>Malvales</taxon>
        <taxon>Malvaceae</taxon>
        <taxon>Malvoideae</taxon>
        <taxon>Gossypium</taxon>
    </lineage>
</organism>
<feature type="non-terminal residue" evidence="1">
    <location>
        <position position="1"/>
    </location>
</feature>
<dbReference type="Proteomes" id="UP000593572">
    <property type="component" value="Unassembled WGS sequence"/>
</dbReference>
<keyword evidence="2" id="KW-1185">Reference proteome</keyword>
<accession>A0A7J8LVA8</accession>
<dbReference type="AlphaFoldDB" id="A0A7J8LVA8"/>
<protein>
    <submittedName>
        <fullName evidence="1">Uncharacterized protein</fullName>
    </submittedName>
</protein>
<dbReference type="EMBL" id="JABEZX010000005">
    <property type="protein sequence ID" value="MBA0556313.1"/>
    <property type="molecule type" value="Genomic_DNA"/>
</dbReference>
<gene>
    <name evidence="1" type="ORF">Golob_026425</name>
</gene>
<evidence type="ECO:0000313" key="1">
    <source>
        <dbReference type="EMBL" id="MBA0556313.1"/>
    </source>
</evidence>